<keyword evidence="4" id="KW-1185">Reference proteome</keyword>
<proteinExistence type="predicted"/>
<dbReference type="InterPro" id="IPR011992">
    <property type="entry name" value="EF-hand-dom_pair"/>
</dbReference>
<evidence type="ECO:0000256" key="1">
    <source>
        <dbReference type="SAM" id="MobiDB-lite"/>
    </source>
</evidence>
<dbReference type="PROSITE" id="PS50222">
    <property type="entry name" value="EF_HAND_2"/>
    <property type="match status" value="1"/>
</dbReference>
<dbReference type="Gene3D" id="1.10.238.10">
    <property type="entry name" value="EF-hand"/>
    <property type="match status" value="1"/>
</dbReference>
<dbReference type="Proteomes" id="UP001139887">
    <property type="component" value="Unassembled WGS sequence"/>
</dbReference>
<dbReference type="EC" id="1.1.5.3" evidence="3"/>
<dbReference type="GO" id="GO:0004368">
    <property type="term" value="F:glycerol-3-phosphate dehydrogenase (quinone) activity"/>
    <property type="evidence" value="ECO:0007669"/>
    <property type="project" value="UniProtKB-EC"/>
</dbReference>
<feature type="region of interest" description="Disordered" evidence="1">
    <location>
        <begin position="148"/>
        <end position="172"/>
    </location>
</feature>
<sequence>MAGELNWDESRKQREMRKGLEYLTTMGLPDSILDESAVTTAAREGFVNLQTTRSLDFVDPASYYRRGQFSAEEIGAILSAFSEFDVHGDGHIEVKDIQPLFEAIKVPMPESGIASFLEAANIKHTDPGSSVEFEQIFDVLGEIKEATNAKGRKPSSELKLNQIPTHRSGGSL</sequence>
<evidence type="ECO:0000313" key="3">
    <source>
        <dbReference type="EMBL" id="KAJ2847877.1"/>
    </source>
</evidence>
<dbReference type="EMBL" id="JANBUW010000247">
    <property type="protein sequence ID" value="KAJ2847877.1"/>
    <property type="molecule type" value="Genomic_DNA"/>
</dbReference>
<protein>
    <submittedName>
        <fullName evidence="3">Mitochondrial glycerol-3-phosphate dehydrogenase</fullName>
        <ecNumber evidence="3">1.1.5.3</ecNumber>
    </submittedName>
</protein>
<evidence type="ECO:0000313" key="4">
    <source>
        <dbReference type="Proteomes" id="UP001139887"/>
    </source>
</evidence>
<feature type="compositionally biased region" description="Polar residues" evidence="1">
    <location>
        <begin position="158"/>
        <end position="172"/>
    </location>
</feature>
<dbReference type="AlphaFoldDB" id="A0A9W8I634"/>
<name>A0A9W8I634_9FUNG</name>
<organism evidence="3 4">
    <name type="scientific">Coemansia brasiliensis</name>
    <dbReference type="NCBI Taxonomy" id="2650707"/>
    <lineage>
        <taxon>Eukaryota</taxon>
        <taxon>Fungi</taxon>
        <taxon>Fungi incertae sedis</taxon>
        <taxon>Zoopagomycota</taxon>
        <taxon>Kickxellomycotina</taxon>
        <taxon>Kickxellomycetes</taxon>
        <taxon>Kickxellales</taxon>
        <taxon>Kickxellaceae</taxon>
        <taxon>Coemansia</taxon>
    </lineage>
</organism>
<feature type="domain" description="EF-hand" evidence="2">
    <location>
        <begin position="72"/>
        <end position="107"/>
    </location>
</feature>
<comment type="caution">
    <text evidence="3">The sequence shown here is derived from an EMBL/GenBank/DDBJ whole genome shotgun (WGS) entry which is preliminary data.</text>
</comment>
<dbReference type="GO" id="GO:0005509">
    <property type="term" value="F:calcium ion binding"/>
    <property type="evidence" value="ECO:0007669"/>
    <property type="project" value="InterPro"/>
</dbReference>
<accession>A0A9W8I634</accession>
<evidence type="ECO:0000259" key="2">
    <source>
        <dbReference type="PROSITE" id="PS50222"/>
    </source>
</evidence>
<dbReference type="InterPro" id="IPR002048">
    <property type="entry name" value="EF_hand_dom"/>
</dbReference>
<keyword evidence="3" id="KW-0560">Oxidoreductase</keyword>
<dbReference type="OrthoDB" id="264015at2759"/>
<gene>
    <name evidence="3" type="primary">GUT2</name>
    <name evidence="3" type="ORF">IWW36_003625</name>
</gene>
<reference evidence="3" key="1">
    <citation type="submission" date="2022-07" db="EMBL/GenBank/DDBJ databases">
        <title>Phylogenomic reconstructions and comparative analyses of Kickxellomycotina fungi.</title>
        <authorList>
            <person name="Reynolds N.K."/>
            <person name="Stajich J.E."/>
            <person name="Barry K."/>
            <person name="Grigoriev I.V."/>
            <person name="Crous P."/>
            <person name="Smith M.E."/>
        </authorList>
    </citation>
    <scope>NUCLEOTIDE SEQUENCE</scope>
    <source>
        <strain evidence="3">NRRL 1566</strain>
    </source>
</reference>
<dbReference type="SUPFAM" id="SSF47473">
    <property type="entry name" value="EF-hand"/>
    <property type="match status" value="1"/>
</dbReference>